<keyword evidence="2" id="KW-1133">Transmembrane helix</keyword>
<feature type="transmembrane region" description="Helical" evidence="2">
    <location>
        <begin position="34"/>
        <end position="51"/>
    </location>
</feature>
<feature type="transmembrane region" description="Helical" evidence="2">
    <location>
        <begin position="187"/>
        <end position="205"/>
    </location>
</feature>
<keyword evidence="4" id="KW-0645">Protease</keyword>
<feature type="domain" description="CAAX prenyl protease 2/Lysostaphin resistance protein A-like" evidence="3">
    <location>
        <begin position="108"/>
        <end position="199"/>
    </location>
</feature>
<evidence type="ECO:0000256" key="1">
    <source>
        <dbReference type="ARBA" id="ARBA00009067"/>
    </source>
</evidence>
<dbReference type="GO" id="GO:0006508">
    <property type="term" value="P:proteolysis"/>
    <property type="evidence" value="ECO:0007669"/>
    <property type="project" value="UniProtKB-KW"/>
</dbReference>
<accession>A0ABS2PKD3</accession>
<protein>
    <submittedName>
        <fullName evidence="4">Membrane protease YdiL (CAAX protease family)</fullName>
    </submittedName>
</protein>
<keyword evidence="2" id="KW-0472">Membrane</keyword>
<feature type="transmembrane region" description="Helical" evidence="2">
    <location>
        <begin position="109"/>
        <end position="131"/>
    </location>
</feature>
<dbReference type="EMBL" id="JAFBEI010000005">
    <property type="protein sequence ID" value="MBM7635551.1"/>
    <property type="molecule type" value="Genomic_DNA"/>
</dbReference>
<proteinExistence type="inferred from homology"/>
<feature type="transmembrane region" description="Helical" evidence="2">
    <location>
        <begin position="138"/>
        <end position="155"/>
    </location>
</feature>
<sequence>MGEVTGFKNHYIYTITILMLYVFGVGFIRSELLFYFSVMLIGCMTLLLLYGQGHRKIFRLDTIHRKTILAICLGFVALTLWSIIVNHLFPVPENEKLLDTYSGTGIELYLFYIYGIFIGPISEELVFRALIIKNLERFSSIGLDLLVSAVFFSLAHTVLQGFNLSDFIVYFGFGLIYSILFKRSKTLYPALFLHIIWNAWLFWVSS</sequence>
<comment type="caution">
    <text evidence="4">The sequence shown here is derived from an EMBL/GenBank/DDBJ whole genome shotgun (WGS) entry which is preliminary data.</text>
</comment>
<gene>
    <name evidence="4" type="ORF">JOC31_000344</name>
</gene>
<evidence type="ECO:0000313" key="5">
    <source>
        <dbReference type="Proteomes" id="UP000809081"/>
    </source>
</evidence>
<dbReference type="PANTHER" id="PTHR36435">
    <property type="entry name" value="SLR1288 PROTEIN"/>
    <property type="match status" value="1"/>
</dbReference>
<keyword evidence="2" id="KW-0812">Transmembrane</keyword>
<evidence type="ECO:0000259" key="3">
    <source>
        <dbReference type="Pfam" id="PF02517"/>
    </source>
</evidence>
<dbReference type="InterPro" id="IPR052710">
    <property type="entry name" value="CAAX_protease"/>
</dbReference>
<comment type="similarity">
    <text evidence="1">Belongs to the UPF0177 family.</text>
</comment>
<dbReference type="GO" id="GO:0008233">
    <property type="term" value="F:peptidase activity"/>
    <property type="evidence" value="ECO:0007669"/>
    <property type="project" value="UniProtKB-KW"/>
</dbReference>
<name>A0ABS2PKD3_9STRE</name>
<keyword evidence="4" id="KW-0378">Hydrolase</keyword>
<reference evidence="4 5" key="1">
    <citation type="submission" date="2021-01" db="EMBL/GenBank/DDBJ databases">
        <title>Genomic Encyclopedia of Type Strains, Phase IV (KMG-IV): sequencing the most valuable type-strain genomes for metagenomic binning, comparative biology and taxonomic classification.</title>
        <authorList>
            <person name="Goeker M."/>
        </authorList>
    </citation>
    <scope>NUCLEOTIDE SEQUENCE [LARGE SCALE GENOMIC DNA]</scope>
    <source>
        <strain evidence="4 5">DSM 27513</strain>
    </source>
</reference>
<dbReference type="Pfam" id="PF02517">
    <property type="entry name" value="Rce1-like"/>
    <property type="match status" value="1"/>
</dbReference>
<evidence type="ECO:0000256" key="2">
    <source>
        <dbReference type="SAM" id="Phobius"/>
    </source>
</evidence>
<evidence type="ECO:0000313" key="4">
    <source>
        <dbReference type="EMBL" id="MBM7635551.1"/>
    </source>
</evidence>
<feature type="transmembrane region" description="Helical" evidence="2">
    <location>
        <begin position="12"/>
        <end position="28"/>
    </location>
</feature>
<dbReference type="PANTHER" id="PTHR36435:SF1">
    <property type="entry name" value="CAAX AMINO TERMINAL PROTEASE FAMILY PROTEIN"/>
    <property type="match status" value="1"/>
</dbReference>
<dbReference type="Proteomes" id="UP000809081">
    <property type="component" value="Unassembled WGS sequence"/>
</dbReference>
<feature type="transmembrane region" description="Helical" evidence="2">
    <location>
        <begin position="67"/>
        <end position="89"/>
    </location>
</feature>
<keyword evidence="5" id="KW-1185">Reference proteome</keyword>
<dbReference type="InterPro" id="IPR003675">
    <property type="entry name" value="Rce1/LyrA-like_dom"/>
</dbReference>
<feature type="transmembrane region" description="Helical" evidence="2">
    <location>
        <begin position="161"/>
        <end position="180"/>
    </location>
</feature>
<organism evidence="4 5">
    <name type="scientific">Streptococcus saliviloxodontae</name>
    <dbReference type="NCBI Taxonomy" id="1349416"/>
    <lineage>
        <taxon>Bacteria</taxon>
        <taxon>Bacillati</taxon>
        <taxon>Bacillota</taxon>
        <taxon>Bacilli</taxon>
        <taxon>Lactobacillales</taxon>
        <taxon>Streptococcaceae</taxon>
        <taxon>Streptococcus</taxon>
    </lineage>
</organism>
<dbReference type="RefSeq" id="WP_205016491.1">
    <property type="nucleotide sequence ID" value="NZ_JAFBEI010000005.1"/>
</dbReference>